<dbReference type="Pfam" id="PF00551">
    <property type="entry name" value="Formyl_trans_N"/>
    <property type="match status" value="1"/>
</dbReference>
<evidence type="ECO:0000313" key="8">
    <source>
        <dbReference type="EMBL" id="SUB57086.1"/>
    </source>
</evidence>
<comment type="similarity">
    <text evidence="1 5">Belongs to the Fmt family.</text>
</comment>
<dbReference type="AlphaFoldDB" id="A0A379C646"/>
<dbReference type="InterPro" id="IPR002376">
    <property type="entry name" value="Formyl_transf_N"/>
</dbReference>
<evidence type="ECO:0000259" key="7">
    <source>
        <dbReference type="Pfam" id="PF02911"/>
    </source>
</evidence>
<dbReference type="CDD" id="cd08646">
    <property type="entry name" value="FMT_core_Met-tRNA-FMT_N"/>
    <property type="match status" value="1"/>
</dbReference>
<dbReference type="InterPro" id="IPR005793">
    <property type="entry name" value="Formyl_trans_C"/>
</dbReference>
<evidence type="ECO:0000256" key="1">
    <source>
        <dbReference type="ARBA" id="ARBA00010699"/>
    </source>
</evidence>
<sequence length="306" mass="34283">MKIVFMGTPDFAIPTLEKLNEISDVSLVVSQVDKKRGRGKKLLPPPVKEVAIKLGIEVFQPENINSPTSIEKLKNIQADIFVVVAYGQILSKEVLQIPKLYCINVHASLLPYLRGAAPINRAIIDGFEESGVSIMKMEEGLDSGDVALQKSLAIKDKNAYELENALAKMGAELIEEFLINLDKGTIQFKEQDHSKMTYAKKITKSTFNIDFSKTSEEILNLIRGLDPYYGARAKYKDEIIKIFKAYNYDYIGREVPGTILDNNKKLIIKTGDGAISVEELQIPGKKRMDIKSFLLGHNFDKNERLG</sequence>
<dbReference type="PANTHER" id="PTHR11138:SF5">
    <property type="entry name" value="METHIONYL-TRNA FORMYLTRANSFERASE, MITOCHONDRIAL"/>
    <property type="match status" value="1"/>
</dbReference>
<comment type="function">
    <text evidence="5">Attaches a formyl group to the free amino group of methionyl-tRNA(fMet). The formyl group appears to play a dual role in the initiator identity of N-formylmethionyl-tRNA by promoting its recognition by IF2 and preventing the misappropriation of this tRNA by the elongation apparatus.</text>
</comment>
<keyword evidence="4 5" id="KW-0648">Protein biosynthesis</keyword>
<proteinExistence type="inferred from homology"/>
<dbReference type="PROSITE" id="PS00373">
    <property type="entry name" value="GART"/>
    <property type="match status" value="1"/>
</dbReference>
<keyword evidence="3 5" id="KW-0808">Transferase</keyword>
<dbReference type="OrthoDB" id="9802815at2"/>
<dbReference type="Gene3D" id="3.40.50.12230">
    <property type="match status" value="1"/>
</dbReference>
<dbReference type="HAMAP" id="MF_00182">
    <property type="entry name" value="Formyl_trans"/>
    <property type="match status" value="1"/>
</dbReference>
<protein>
    <recommendedName>
        <fullName evidence="2 5">Methionyl-tRNA formyltransferase</fullName>
        <ecNumber evidence="2 5">2.1.2.9</ecNumber>
    </recommendedName>
</protein>
<dbReference type="InterPro" id="IPR044135">
    <property type="entry name" value="Met-tRNA-FMT_C"/>
</dbReference>
<dbReference type="InterPro" id="IPR036477">
    <property type="entry name" value="Formyl_transf_N_sf"/>
</dbReference>
<gene>
    <name evidence="5 8" type="primary">fmt</name>
    <name evidence="8" type="ORF">NCTC13149_00902</name>
</gene>
<evidence type="ECO:0000256" key="2">
    <source>
        <dbReference type="ARBA" id="ARBA00012261"/>
    </source>
</evidence>
<dbReference type="CDD" id="cd08704">
    <property type="entry name" value="Met_tRNA_FMT_C"/>
    <property type="match status" value="1"/>
</dbReference>
<dbReference type="Pfam" id="PF02911">
    <property type="entry name" value="Formyl_trans_C"/>
    <property type="match status" value="1"/>
</dbReference>
<dbReference type="SUPFAM" id="SSF53328">
    <property type="entry name" value="Formyltransferase"/>
    <property type="match status" value="1"/>
</dbReference>
<evidence type="ECO:0000256" key="4">
    <source>
        <dbReference type="ARBA" id="ARBA00022917"/>
    </source>
</evidence>
<name>A0A379C646_9FIRM</name>
<dbReference type="EC" id="2.1.2.9" evidence="2 5"/>
<reference evidence="8 9" key="1">
    <citation type="submission" date="2018-06" db="EMBL/GenBank/DDBJ databases">
        <authorList>
            <consortium name="Pathogen Informatics"/>
            <person name="Doyle S."/>
        </authorList>
    </citation>
    <scope>NUCLEOTIDE SEQUENCE [LARGE SCALE GENOMIC DNA]</scope>
    <source>
        <strain evidence="8 9">NCTC13149</strain>
    </source>
</reference>
<dbReference type="InterPro" id="IPR041711">
    <property type="entry name" value="Met-tRNA-FMT_N"/>
</dbReference>
<dbReference type="GO" id="GO:0004479">
    <property type="term" value="F:methionyl-tRNA formyltransferase activity"/>
    <property type="evidence" value="ECO:0007669"/>
    <property type="project" value="UniProtKB-UniRule"/>
</dbReference>
<dbReference type="InterPro" id="IPR005794">
    <property type="entry name" value="Fmt"/>
</dbReference>
<comment type="catalytic activity">
    <reaction evidence="5">
        <text>L-methionyl-tRNA(fMet) + (6R)-10-formyltetrahydrofolate = N-formyl-L-methionyl-tRNA(fMet) + (6S)-5,6,7,8-tetrahydrofolate + H(+)</text>
        <dbReference type="Rhea" id="RHEA:24380"/>
        <dbReference type="Rhea" id="RHEA-COMP:9952"/>
        <dbReference type="Rhea" id="RHEA-COMP:9953"/>
        <dbReference type="ChEBI" id="CHEBI:15378"/>
        <dbReference type="ChEBI" id="CHEBI:57453"/>
        <dbReference type="ChEBI" id="CHEBI:78530"/>
        <dbReference type="ChEBI" id="CHEBI:78844"/>
        <dbReference type="ChEBI" id="CHEBI:195366"/>
        <dbReference type="EC" id="2.1.2.9"/>
    </reaction>
</comment>
<evidence type="ECO:0000256" key="3">
    <source>
        <dbReference type="ARBA" id="ARBA00022679"/>
    </source>
</evidence>
<evidence type="ECO:0000313" key="9">
    <source>
        <dbReference type="Proteomes" id="UP000255517"/>
    </source>
</evidence>
<dbReference type="GO" id="GO:0005829">
    <property type="term" value="C:cytosol"/>
    <property type="evidence" value="ECO:0007669"/>
    <property type="project" value="TreeGrafter"/>
</dbReference>
<feature type="domain" description="Formyl transferase C-terminal" evidence="7">
    <location>
        <begin position="201"/>
        <end position="297"/>
    </location>
</feature>
<dbReference type="EMBL" id="UGSZ01000001">
    <property type="protein sequence ID" value="SUB57086.1"/>
    <property type="molecule type" value="Genomic_DNA"/>
</dbReference>
<evidence type="ECO:0000259" key="6">
    <source>
        <dbReference type="Pfam" id="PF00551"/>
    </source>
</evidence>
<dbReference type="NCBIfam" id="TIGR00460">
    <property type="entry name" value="fmt"/>
    <property type="match status" value="1"/>
</dbReference>
<dbReference type="FunFam" id="3.40.50.12230:FF:000001">
    <property type="entry name" value="Methionyl-tRNA formyltransferase"/>
    <property type="match status" value="1"/>
</dbReference>
<organism evidence="8 9">
    <name type="scientific">Peptoniphilus lacrimalis</name>
    <dbReference type="NCBI Taxonomy" id="33031"/>
    <lineage>
        <taxon>Bacteria</taxon>
        <taxon>Bacillati</taxon>
        <taxon>Bacillota</taxon>
        <taxon>Tissierellia</taxon>
        <taxon>Tissierellales</taxon>
        <taxon>Peptoniphilaceae</taxon>
        <taxon>Peptoniphilus</taxon>
    </lineage>
</organism>
<feature type="domain" description="Formyl transferase N-terminal" evidence="6">
    <location>
        <begin position="1"/>
        <end position="174"/>
    </location>
</feature>
<accession>A0A379C646</accession>
<feature type="binding site" evidence="5">
    <location>
        <begin position="108"/>
        <end position="111"/>
    </location>
    <ligand>
        <name>(6S)-5,6,7,8-tetrahydrofolate</name>
        <dbReference type="ChEBI" id="CHEBI:57453"/>
    </ligand>
</feature>
<dbReference type="SUPFAM" id="SSF50486">
    <property type="entry name" value="FMT C-terminal domain-like"/>
    <property type="match status" value="1"/>
</dbReference>
<dbReference type="InterPro" id="IPR011034">
    <property type="entry name" value="Formyl_transferase-like_C_sf"/>
</dbReference>
<dbReference type="InterPro" id="IPR001555">
    <property type="entry name" value="GART_AS"/>
</dbReference>
<dbReference type="STRING" id="1122949.GCA_000378725_00645"/>
<dbReference type="RefSeq" id="WP_019034541.1">
    <property type="nucleotide sequence ID" value="NZ_UGSZ01000001.1"/>
</dbReference>
<evidence type="ECO:0000256" key="5">
    <source>
        <dbReference type="HAMAP-Rule" id="MF_00182"/>
    </source>
</evidence>
<dbReference type="Proteomes" id="UP000255517">
    <property type="component" value="Unassembled WGS sequence"/>
</dbReference>
<dbReference type="PANTHER" id="PTHR11138">
    <property type="entry name" value="METHIONYL-TRNA FORMYLTRANSFERASE"/>
    <property type="match status" value="1"/>
</dbReference>